<evidence type="ECO:0000256" key="5">
    <source>
        <dbReference type="ARBA" id="ARBA00023295"/>
    </source>
</evidence>
<dbReference type="AlphaFoldDB" id="A0AA40CC99"/>
<dbReference type="SUPFAM" id="SSF49899">
    <property type="entry name" value="Concanavalin A-like lectins/glucanases"/>
    <property type="match status" value="1"/>
</dbReference>
<name>A0AA40CC99_9PEZI</name>
<feature type="chain" id="PRO_5041455314" description="endo-1,3(4)-beta-glucanase" evidence="7">
    <location>
        <begin position="19"/>
        <end position="362"/>
    </location>
</feature>
<protein>
    <recommendedName>
        <fullName evidence="3">endo-1,3(4)-beta-glucanase</fullName>
        <ecNumber evidence="3">3.2.1.6</ecNumber>
    </recommendedName>
</protein>
<dbReference type="Pfam" id="PF26113">
    <property type="entry name" value="GH16_XgeA"/>
    <property type="match status" value="1"/>
</dbReference>
<keyword evidence="4" id="KW-0378">Hydrolase</keyword>
<keyword evidence="5" id="KW-0326">Glycosidase</keyword>
<dbReference type="FunFam" id="2.60.120.200:FF:000114">
    <property type="entry name" value="Probable endo-1,3(4)-beta-glucanase NFIA_089530"/>
    <property type="match status" value="1"/>
</dbReference>
<reference evidence="9" key="1">
    <citation type="submission" date="2023-06" db="EMBL/GenBank/DDBJ databases">
        <title>Genome-scale phylogeny and comparative genomics of the fungal order Sordariales.</title>
        <authorList>
            <consortium name="Lawrence Berkeley National Laboratory"/>
            <person name="Hensen N."/>
            <person name="Bonometti L."/>
            <person name="Westerberg I."/>
            <person name="Brannstrom I.O."/>
            <person name="Guillou S."/>
            <person name="Cros-Aarteil S."/>
            <person name="Calhoun S."/>
            <person name="Haridas S."/>
            <person name="Kuo A."/>
            <person name="Mondo S."/>
            <person name="Pangilinan J."/>
            <person name="Riley R."/>
            <person name="Labutti K."/>
            <person name="Andreopoulos B."/>
            <person name="Lipzen A."/>
            <person name="Chen C."/>
            <person name="Yanf M."/>
            <person name="Daum C."/>
            <person name="Ng V."/>
            <person name="Clum A."/>
            <person name="Steindorff A."/>
            <person name="Ohm R."/>
            <person name="Martin F."/>
            <person name="Silar P."/>
            <person name="Natvig D."/>
            <person name="Lalanne C."/>
            <person name="Gautier V."/>
            <person name="Ament-Velasquez S.L."/>
            <person name="Kruys A."/>
            <person name="Hutchinson M.I."/>
            <person name="Powell A.J."/>
            <person name="Barry K."/>
            <person name="Miller A.N."/>
            <person name="Grigoriev I.V."/>
            <person name="Debuchy R."/>
            <person name="Gladieux P."/>
            <person name="Thoren M.H."/>
            <person name="Johannesson H."/>
        </authorList>
    </citation>
    <scope>NUCLEOTIDE SEQUENCE</scope>
    <source>
        <strain evidence="9">CBS 606.72</strain>
    </source>
</reference>
<keyword evidence="10" id="KW-1185">Reference proteome</keyword>
<dbReference type="EMBL" id="JAULSU010000001">
    <property type="protein sequence ID" value="KAK0633516.1"/>
    <property type="molecule type" value="Genomic_DNA"/>
</dbReference>
<organism evidence="9 10">
    <name type="scientific">Immersiella caudata</name>
    <dbReference type="NCBI Taxonomy" id="314043"/>
    <lineage>
        <taxon>Eukaryota</taxon>
        <taxon>Fungi</taxon>
        <taxon>Dikarya</taxon>
        <taxon>Ascomycota</taxon>
        <taxon>Pezizomycotina</taxon>
        <taxon>Sordariomycetes</taxon>
        <taxon>Sordariomycetidae</taxon>
        <taxon>Sordariales</taxon>
        <taxon>Lasiosphaeriaceae</taxon>
        <taxon>Immersiella</taxon>
    </lineage>
</organism>
<dbReference type="Gene3D" id="2.60.120.200">
    <property type="match status" value="1"/>
</dbReference>
<feature type="compositionally biased region" description="Gly residues" evidence="6">
    <location>
        <begin position="331"/>
        <end position="348"/>
    </location>
</feature>
<accession>A0AA40CC99</accession>
<comment type="catalytic activity">
    <reaction evidence="1">
        <text>Endohydrolysis of (1-&gt;3)- or (1-&gt;4)-linkages in beta-D-glucans when the glucose residue whose reducing group is involved in the linkage to be hydrolyzed is itself substituted at C-3.</text>
        <dbReference type="EC" id="3.2.1.6"/>
    </reaction>
</comment>
<dbReference type="PANTHER" id="PTHR10963">
    <property type="entry name" value="GLYCOSYL HYDROLASE-RELATED"/>
    <property type="match status" value="1"/>
</dbReference>
<evidence type="ECO:0000256" key="1">
    <source>
        <dbReference type="ARBA" id="ARBA00000124"/>
    </source>
</evidence>
<feature type="domain" description="GH16" evidence="8">
    <location>
        <begin position="16"/>
        <end position="290"/>
    </location>
</feature>
<feature type="region of interest" description="Disordered" evidence="6">
    <location>
        <begin position="329"/>
        <end position="362"/>
    </location>
</feature>
<keyword evidence="7" id="KW-0732">Signal</keyword>
<dbReference type="InterPro" id="IPR050546">
    <property type="entry name" value="Glycosyl_Hydrlase_16"/>
</dbReference>
<comment type="caution">
    <text evidence="9">The sequence shown here is derived from an EMBL/GenBank/DDBJ whole genome shotgun (WGS) entry which is preliminary data.</text>
</comment>
<comment type="similarity">
    <text evidence="2">Belongs to the glycosyl hydrolase 16 family.</text>
</comment>
<dbReference type="CDD" id="cd02181">
    <property type="entry name" value="GH16_fungal_Lam16A_glucanase"/>
    <property type="match status" value="1"/>
</dbReference>
<feature type="signal peptide" evidence="7">
    <location>
        <begin position="1"/>
        <end position="18"/>
    </location>
</feature>
<dbReference type="EC" id="3.2.1.6" evidence="3"/>
<evidence type="ECO:0000313" key="10">
    <source>
        <dbReference type="Proteomes" id="UP001175000"/>
    </source>
</evidence>
<evidence type="ECO:0000256" key="6">
    <source>
        <dbReference type="SAM" id="MobiDB-lite"/>
    </source>
</evidence>
<evidence type="ECO:0000256" key="2">
    <source>
        <dbReference type="ARBA" id="ARBA00006865"/>
    </source>
</evidence>
<evidence type="ECO:0000313" key="9">
    <source>
        <dbReference type="EMBL" id="KAK0633516.1"/>
    </source>
</evidence>
<evidence type="ECO:0000256" key="3">
    <source>
        <dbReference type="ARBA" id="ARBA00012599"/>
    </source>
</evidence>
<dbReference type="PROSITE" id="PS51762">
    <property type="entry name" value="GH16_2"/>
    <property type="match status" value="1"/>
</dbReference>
<sequence>MIASTALLWAASAVLTAARKPPTPSGGYTLKDSFNTTNFFREFDFYSQGDPTHGFVTYVDARTANREGLAGYASGGVYLGVDYKAKSNTAGRSSTRVESKKAWNRGLFIADIKHMPAGTGESQGCGLWPAFWTFSKGKWPDNGEIDIIEGVNNQNHNFVVLHTGSTCKVGNAGSLARTRLVTDDCIGHTGCKQAADSPSTFGADFNANGGGVYAMEWTDETISVWFFPRNSPLVNNTLSTNSPDPSKFGQPLAKFVSAGCSISEAFKDQSIIINTSLCGDWAGNPAIWDANSECKAKAATCEEFVGENPEAFTNAYWIINEIKVFQRDGSGKGNGTEHGGGRGNGNGNGFERRRGLRVLGRE</sequence>
<dbReference type="InterPro" id="IPR000757">
    <property type="entry name" value="Beta-glucanase-like"/>
</dbReference>
<gene>
    <name evidence="9" type="ORF">B0T14DRAFT_575664</name>
</gene>
<dbReference type="Proteomes" id="UP001175000">
    <property type="component" value="Unassembled WGS sequence"/>
</dbReference>
<dbReference type="InterPro" id="IPR013320">
    <property type="entry name" value="ConA-like_dom_sf"/>
</dbReference>
<dbReference type="GO" id="GO:0009251">
    <property type="term" value="P:glucan catabolic process"/>
    <property type="evidence" value="ECO:0007669"/>
    <property type="project" value="TreeGrafter"/>
</dbReference>
<dbReference type="GO" id="GO:0052861">
    <property type="term" value="F:endo-1,3(4)-beta-glucanase activity"/>
    <property type="evidence" value="ECO:0007669"/>
    <property type="project" value="UniProtKB-EC"/>
</dbReference>
<dbReference type="PANTHER" id="PTHR10963:SF24">
    <property type="entry name" value="GLYCOSIDASE C21B10.07-RELATED"/>
    <property type="match status" value="1"/>
</dbReference>
<evidence type="ECO:0000259" key="8">
    <source>
        <dbReference type="PROSITE" id="PS51762"/>
    </source>
</evidence>
<proteinExistence type="inferred from homology"/>
<evidence type="ECO:0000256" key="7">
    <source>
        <dbReference type="SAM" id="SignalP"/>
    </source>
</evidence>
<evidence type="ECO:0000256" key="4">
    <source>
        <dbReference type="ARBA" id="ARBA00022801"/>
    </source>
</evidence>